<organism evidence="1 2">
    <name type="scientific">Anaerovorax odorimutans</name>
    <dbReference type="NCBI Taxonomy" id="109327"/>
    <lineage>
        <taxon>Bacteria</taxon>
        <taxon>Bacillati</taxon>
        <taxon>Bacillota</taxon>
        <taxon>Clostridia</taxon>
        <taxon>Peptostreptococcales</taxon>
        <taxon>Anaerovoracaceae</taxon>
        <taxon>Anaerovorax</taxon>
    </lineage>
</organism>
<accession>A0ABT1RRK3</accession>
<protein>
    <submittedName>
        <fullName evidence="1">Uncharacterized protein</fullName>
    </submittedName>
</protein>
<comment type="caution">
    <text evidence="1">The sequence shown here is derived from an EMBL/GenBank/DDBJ whole genome shotgun (WGS) entry which is preliminary data.</text>
</comment>
<keyword evidence="2" id="KW-1185">Reference proteome</keyword>
<reference evidence="1 2" key="1">
    <citation type="submission" date="2022-06" db="EMBL/GenBank/DDBJ databases">
        <title>Isolation of gut microbiota from human fecal samples.</title>
        <authorList>
            <person name="Pamer E.G."/>
            <person name="Barat B."/>
            <person name="Waligurski E."/>
            <person name="Medina S."/>
            <person name="Paddock L."/>
            <person name="Mostad J."/>
        </authorList>
    </citation>
    <scope>NUCLEOTIDE SEQUENCE [LARGE SCALE GENOMIC DNA]</scope>
    <source>
        <strain evidence="1 2">SL.3.17</strain>
    </source>
</reference>
<evidence type="ECO:0000313" key="1">
    <source>
        <dbReference type="EMBL" id="MCQ4637779.1"/>
    </source>
</evidence>
<dbReference type="EMBL" id="JANFXK010000016">
    <property type="protein sequence ID" value="MCQ4637779.1"/>
    <property type="molecule type" value="Genomic_DNA"/>
</dbReference>
<gene>
    <name evidence="1" type="ORF">NE619_13675</name>
</gene>
<sequence>MILKIGTKKDSIQLIPGFLTVTLENAMGERKDKTRKEGYQCKSCGK</sequence>
<proteinExistence type="predicted"/>
<dbReference type="Proteomes" id="UP001524502">
    <property type="component" value="Unassembled WGS sequence"/>
</dbReference>
<evidence type="ECO:0000313" key="2">
    <source>
        <dbReference type="Proteomes" id="UP001524502"/>
    </source>
</evidence>
<name>A0ABT1RRK3_9FIRM</name>